<evidence type="ECO:0000256" key="5">
    <source>
        <dbReference type="ARBA" id="ARBA00023136"/>
    </source>
</evidence>
<evidence type="ECO:0000256" key="1">
    <source>
        <dbReference type="ARBA" id="ARBA00004533"/>
    </source>
</evidence>
<dbReference type="PANTHER" id="PTHR30606">
    <property type="entry name" value="LIPID A BIOSYNTHESIS LAUROYL ACYLTRANSFERASE"/>
    <property type="match status" value="1"/>
</dbReference>
<feature type="region of interest" description="Disordered" evidence="7">
    <location>
        <begin position="308"/>
        <end position="334"/>
    </location>
</feature>
<comment type="caution">
    <text evidence="8">The sequence shown here is derived from an EMBL/GenBank/DDBJ whole genome shotgun (WGS) entry which is preliminary data.</text>
</comment>
<dbReference type="CDD" id="cd07984">
    <property type="entry name" value="LPLAT_LABLAT-like"/>
    <property type="match status" value="1"/>
</dbReference>
<comment type="subcellular location">
    <subcellularLocation>
        <location evidence="1">Cell inner membrane</location>
    </subcellularLocation>
</comment>
<dbReference type="InterPro" id="IPR004960">
    <property type="entry name" value="LipA_acyltrans"/>
</dbReference>
<dbReference type="NCBIfam" id="NF005919">
    <property type="entry name" value="PRK07920.1"/>
    <property type="match status" value="1"/>
</dbReference>
<dbReference type="Pfam" id="PF03279">
    <property type="entry name" value="Lip_A_acyltrans"/>
    <property type="match status" value="1"/>
</dbReference>
<dbReference type="PANTHER" id="PTHR30606:SF10">
    <property type="entry name" value="PHOSPHATIDYLINOSITOL MANNOSIDE ACYLTRANSFERASE"/>
    <property type="match status" value="1"/>
</dbReference>
<keyword evidence="4 8" id="KW-0808">Transferase</keyword>
<dbReference type="GO" id="GO:0005886">
    <property type="term" value="C:plasma membrane"/>
    <property type="evidence" value="ECO:0007669"/>
    <property type="project" value="UniProtKB-SubCell"/>
</dbReference>
<keyword evidence="2" id="KW-1003">Cell membrane</keyword>
<proteinExistence type="predicted"/>
<dbReference type="RefSeq" id="WP_119664502.1">
    <property type="nucleotide sequence ID" value="NZ_QXJK01000003.1"/>
</dbReference>
<evidence type="ECO:0000256" key="2">
    <source>
        <dbReference type="ARBA" id="ARBA00022475"/>
    </source>
</evidence>
<name>A0A418Q8A7_9CORY</name>
<keyword evidence="3" id="KW-0997">Cell inner membrane</keyword>
<evidence type="ECO:0000256" key="3">
    <source>
        <dbReference type="ARBA" id="ARBA00022519"/>
    </source>
</evidence>
<keyword evidence="9" id="KW-1185">Reference proteome</keyword>
<dbReference type="GO" id="GO:0009247">
    <property type="term" value="P:glycolipid biosynthetic process"/>
    <property type="evidence" value="ECO:0007669"/>
    <property type="project" value="UniProtKB-ARBA"/>
</dbReference>
<dbReference type="STRING" id="1451189.CFAL_05935"/>
<protein>
    <submittedName>
        <fullName evidence="8">Phosphatidylinositol mannoside acyltransferase</fullName>
    </submittedName>
</protein>
<evidence type="ECO:0000256" key="4">
    <source>
        <dbReference type="ARBA" id="ARBA00022679"/>
    </source>
</evidence>
<dbReference type="GO" id="GO:0016746">
    <property type="term" value="F:acyltransferase activity"/>
    <property type="evidence" value="ECO:0007669"/>
    <property type="project" value="UniProtKB-KW"/>
</dbReference>
<evidence type="ECO:0000313" key="9">
    <source>
        <dbReference type="Proteomes" id="UP000285278"/>
    </source>
</evidence>
<reference evidence="8 9" key="1">
    <citation type="submission" date="2018-09" db="EMBL/GenBank/DDBJ databases">
        <title>Optimization and identification of Corynebacterium falsenii FN1-14 from fish paste.</title>
        <authorList>
            <person name="Daroonpunt R."/>
            <person name="Tanasupawat S."/>
        </authorList>
    </citation>
    <scope>NUCLEOTIDE SEQUENCE [LARGE SCALE GENOMIC DNA]</scope>
    <source>
        <strain evidence="8 9">FN1-14</strain>
    </source>
</reference>
<keyword evidence="5" id="KW-0472">Membrane</keyword>
<dbReference type="Proteomes" id="UP000285278">
    <property type="component" value="Unassembled WGS sequence"/>
</dbReference>
<evidence type="ECO:0000256" key="6">
    <source>
        <dbReference type="ARBA" id="ARBA00023315"/>
    </source>
</evidence>
<evidence type="ECO:0000256" key="7">
    <source>
        <dbReference type="SAM" id="MobiDB-lite"/>
    </source>
</evidence>
<dbReference type="AlphaFoldDB" id="A0A418Q8A7"/>
<gene>
    <name evidence="8" type="ORF">D3M95_04285</name>
</gene>
<accession>A0A418Q8A7</accession>
<organism evidence="8 9">
    <name type="scientific">Corynebacterium falsenii</name>
    <dbReference type="NCBI Taxonomy" id="108486"/>
    <lineage>
        <taxon>Bacteria</taxon>
        <taxon>Bacillati</taxon>
        <taxon>Actinomycetota</taxon>
        <taxon>Actinomycetes</taxon>
        <taxon>Mycobacteriales</taxon>
        <taxon>Corynebacteriaceae</taxon>
        <taxon>Corynebacterium</taxon>
    </lineage>
</organism>
<sequence>MFTALKEQLSALGYKAGWKFTAALPDPVARRLFDFIADIASEKGKGPEQLRKNLARVVGPENVTRDLVRRSMRSYMRYWREAFRLPKLASPEFAAGIDKDIVPGGEDRVRAAYNKGKGLILTLPHSGNWDMAGMWLVQNFAPFTTVAERLKPESLFEAFVEYRESLGFEIIALTGSEVPPLARMEEVLRGGGIVCLMGERDMSGHGVDVEFFGETTSLPAGPALLAQRTGAALIPVGISFRGGSSDPAGGPEHWHFDVGDVLDADRPLSDIVQDIADHFATFIADNPEDWHMLQPLWHADLSERRRARMAEVRAAHGGHAEHQQHPHRERGEKQ</sequence>
<dbReference type="OrthoDB" id="9803456at2"/>
<dbReference type="EMBL" id="QXJK01000003">
    <property type="protein sequence ID" value="RIX35727.1"/>
    <property type="molecule type" value="Genomic_DNA"/>
</dbReference>
<evidence type="ECO:0000313" key="8">
    <source>
        <dbReference type="EMBL" id="RIX35727.1"/>
    </source>
</evidence>
<keyword evidence="6 8" id="KW-0012">Acyltransferase</keyword>